<keyword evidence="3" id="KW-1185">Reference proteome</keyword>
<dbReference type="Proteomes" id="UP000278855">
    <property type="component" value="Unassembled WGS sequence"/>
</dbReference>
<evidence type="ECO:0000313" key="3">
    <source>
        <dbReference type="Proteomes" id="UP000273778"/>
    </source>
</evidence>
<dbReference type="Gene3D" id="3.20.20.70">
    <property type="entry name" value="Aldolase class I"/>
    <property type="match status" value="1"/>
</dbReference>
<organism evidence="2 4">
    <name type="scientific">Shewanella psychromarinicola</name>
    <dbReference type="NCBI Taxonomy" id="2487742"/>
    <lineage>
        <taxon>Bacteria</taxon>
        <taxon>Pseudomonadati</taxon>
        <taxon>Pseudomonadota</taxon>
        <taxon>Gammaproteobacteria</taxon>
        <taxon>Alteromonadales</taxon>
        <taxon>Shewanellaceae</taxon>
        <taxon>Shewanella</taxon>
    </lineage>
</organism>
<dbReference type="EMBL" id="RKKB01000003">
    <property type="protein sequence ID" value="RPA32177.1"/>
    <property type="molecule type" value="Genomic_DNA"/>
</dbReference>
<protein>
    <recommendedName>
        <fullName evidence="5">Nitronate monooxygenase</fullName>
    </recommendedName>
</protein>
<reference evidence="1 3" key="1">
    <citation type="submission" date="2018-11" db="EMBL/GenBank/DDBJ databases">
        <title>Shewanella sp. M2.</title>
        <authorList>
            <person name="Hwang Y.J."/>
            <person name="Hwang C.Y."/>
        </authorList>
    </citation>
    <scope>NUCLEOTIDE SEQUENCE [LARGE SCALE GENOMIC DNA]</scope>
    <source>
        <strain evidence="1 3">M2</strain>
    </source>
</reference>
<evidence type="ECO:0000313" key="2">
    <source>
        <dbReference type="EMBL" id="RPA32177.1"/>
    </source>
</evidence>
<sequence>MILPYYPSANGGCIHGAIGRRCIECRGLGSLGIGASSVAQAQQSISETRLLTNAPFNVNVFCHAPAQRDAIKEHAWLHHLADLFVVCSA</sequence>
<evidence type="ECO:0000313" key="1">
    <source>
        <dbReference type="EMBL" id="AZG34085.1"/>
    </source>
</evidence>
<gene>
    <name evidence="2" type="ORF">EGC77_10075</name>
    <name evidence="1" type="ORF">EGC80_03480</name>
</gene>
<proteinExistence type="predicted"/>
<reference evidence="4" key="2">
    <citation type="submission" date="2018-11" db="EMBL/GenBank/DDBJ databases">
        <title>Shewanella sp. R106.</title>
        <authorList>
            <person name="Hwang Y.J."/>
            <person name="Hwang C.Y."/>
        </authorList>
    </citation>
    <scope>NUCLEOTIDE SEQUENCE [LARGE SCALE GENOMIC DNA]</scope>
    <source>
        <strain evidence="4">R106</strain>
    </source>
</reference>
<dbReference type="OrthoDB" id="9778912at2"/>
<evidence type="ECO:0000313" key="4">
    <source>
        <dbReference type="Proteomes" id="UP000278855"/>
    </source>
</evidence>
<dbReference type="AlphaFoldDB" id="A0A3N4E5J4"/>
<dbReference type="EMBL" id="CP034073">
    <property type="protein sequence ID" value="AZG34085.1"/>
    <property type="molecule type" value="Genomic_DNA"/>
</dbReference>
<evidence type="ECO:0008006" key="5">
    <source>
        <dbReference type="Google" id="ProtNLM"/>
    </source>
</evidence>
<accession>A0A3N4E5J4</accession>
<reference evidence="2" key="3">
    <citation type="submission" date="2018-11" db="EMBL/GenBank/DDBJ databases">
        <authorList>
            <person name="Hwang Y.J."/>
            <person name="Hwang C.Y."/>
        </authorList>
    </citation>
    <scope>NUCLEOTIDE SEQUENCE</scope>
    <source>
        <strain evidence="2">R106</strain>
    </source>
</reference>
<name>A0A3N4E5J4_9GAMM</name>
<dbReference type="KEGG" id="spsr:EGC80_03480"/>
<dbReference type="InterPro" id="IPR013785">
    <property type="entry name" value="Aldolase_TIM"/>
</dbReference>
<dbReference type="Proteomes" id="UP000273778">
    <property type="component" value="Chromosome"/>
</dbReference>
<dbReference type="RefSeq" id="WP_124012754.1">
    <property type="nucleotide sequence ID" value="NZ_CP034073.1"/>
</dbReference>